<dbReference type="InterPro" id="IPR002347">
    <property type="entry name" value="SDR_fam"/>
</dbReference>
<dbReference type="AlphaFoldDB" id="A0A809R3W1"/>
<keyword evidence="2" id="KW-0560">Oxidoreductase</keyword>
<evidence type="ECO:0000256" key="2">
    <source>
        <dbReference type="ARBA" id="ARBA00023002"/>
    </source>
</evidence>
<dbReference type="SUPFAM" id="SSF51735">
    <property type="entry name" value="NAD(P)-binding Rossmann-fold domains"/>
    <property type="match status" value="1"/>
</dbReference>
<evidence type="ECO:0000313" key="5">
    <source>
        <dbReference type="Proteomes" id="UP000662914"/>
    </source>
</evidence>
<protein>
    <submittedName>
        <fullName evidence="4">Short-chain dehydrogenase</fullName>
    </submittedName>
</protein>
<dbReference type="InterPro" id="IPR020904">
    <property type="entry name" value="Sc_DH/Rdtase_CS"/>
</dbReference>
<organism evidence="4 5">
    <name type="scientific">Candidatus Desulfobacillus denitrificans</name>
    <dbReference type="NCBI Taxonomy" id="2608985"/>
    <lineage>
        <taxon>Bacteria</taxon>
        <taxon>Pseudomonadati</taxon>
        <taxon>Pseudomonadota</taxon>
        <taxon>Betaproteobacteria</taxon>
        <taxon>Candidatus Desulfobacillus</taxon>
    </lineage>
</organism>
<dbReference type="PANTHER" id="PTHR44196">
    <property type="entry name" value="DEHYDROGENASE/REDUCTASE SDR FAMILY MEMBER 7B"/>
    <property type="match status" value="1"/>
</dbReference>
<dbReference type="Proteomes" id="UP000662914">
    <property type="component" value="Chromosome"/>
</dbReference>
<dbReference type="PRINTS" id="PR00081">
    <property type="entry name" value="GDHRDH"/>
</dbReference>
<reference evidence="4" key="1">
    <citation type="journal article" name="DNA Res.">
        <title>The physiological potential of anammox bacteria as revealed by their core genome structure.</title>
        <authorList>
            <person name="Okubo T."/>
            <person name="Toyoda A."/>
            <person name="Fukuhara K."/>
            <person name="Uchiyama I."/>
            <person name="Harigaya Y."/>
            <person name="Kuroiwa M."/>
            <person name="Suzuki T."/>
            <person name="Murakami Y."/>
            <person name="Suwa Y."/>
            <person name="Takami H."/>
        </authorList>
    </citation>
    <scope>NUCLEOTIDE SEQUENCE</scope>
    <source>
        <strain evidence="4">317325-3</strain>
    </source>
</reference>
<dbReference type="PROSITE" id="PS00061">
    <property type="entry name" value="ADH_SHORT"/>
    <property type="match status" value="1"/>
</dbReference>
<dbReference type="NCBIfam" id="NF005437">
    <property type="entry name" value="PRK07024.1"/>
    <property type="match status" value="1"/>
</dbReference>
<dbReference type="PRINTS" id="PR00080">
    <property type="entry name" value="SDRFAMILY"/>
</dbReference>
<evidence type="ECO:0000313" key="4">
    <source>
        <dbReference type="EMBL" id="BBO22280.1"/>
    </source>
</evidence>
<dbReference type="GO" id="GO:0016491">
    <property type="term" value="F:oxidoreductase activity"/>
    <property type="evidence" value="ECO:0007669"/>
    <property type="project" value="UniProtKB-KW"/>
</dbReference>
<evidence type="ECO:0000256" key="1">
    <source>
        <dbReference type="ARBA" id="ARBA00006484"/>
    </source>
</evidence>
<name>A0A809R3W1_9PROT</name>
<proteinExistence type="inferred from homology"/>
<dbReference type="PANTHER" id="PTHR44196:SF1">
    <property type="entry name" value="DEHYDROGENASE_REDUCTASE SDR FAMILY MEMBER 7B"/>
    <property type="match status" value="1"/>
</dbReference>
<dbReference type="Pfam" id="PF00106">
    <property type="entry name" value="adh_short"/>
    <property type="match status" value="1"/>
</dbReference>
<dbReference type="Gene3D" id="3.40.50.720">
    <property type="entry name" value="NAD(P)-binding Rossmann-like Domain"/>
    <property type="match status" value="1"/>
</dbReference>
<comment type="similarity">
    <text evidence="1 3">Belongs to the short-chain dehydrogenases/reductases (SDR) family.</text>
</comment>
<dbReference type="KEGG" id="ddz:DSYM_29790"/>
<gene>
    <name evidence="4" type="ORF">DSYM_29790</name>
</gene>
<sequence length="253" mass="26620">MRVFITGASSGIGAALAAHYAARGARLGLVARRAETLAEVGRKLPGSPACYLADVADARAMQDAARDFMARFGVPDIVIANAGVSVGTLTEHAEDIAVFGRVLQTNVVGLAATFHPFVAPMRAAGRGRLAGIASVAGVRGIPGAGAYSASKAAAIAYLEALRVELRPSGVRVVTVCPGYVATPMTAVNRYRMPFILPADVAARRIARVIDAGRAYAVVPWQMALVARTMRLLPNAVYDRLFRRAGRKPRGLKL</sequence>
<evidence type="ECO:0000256" key="3">
    <source>
        <dbReference type="RuleBase" id="RU000363"/>
    </source>
</evidence>
<dbReference type="InterPro" id="IPR036291">
    <property type="entry name" value="NAD(P)-bd_dom_sf"/>
</dbReference>
<dbReference type="EMBL" id="AP021857">
    <property type="protein sequence ID" value="BBO22280.1"/>
    <property type="molecule type" value="Genomic_DNA"/>
</dbReference>
<dbReference type="GO" id="GO:0016020">
    <property type="term" value="C:membrane"/>
    <property type="evidence" value="ECO:0007669"/>
    <property type="project" value="TreeGrafter"/>
</dbReference>
<accession>A0A809R3W1</accession>